<gene>
    <name evidence="1" type="primary">WBGene00272644</name>
</gene>
<dbReference type="GO" id="GO:0008188">
    <property type="term" value="F:neuropeptide receptor activity"/>
    <property type="evidence" value="ECO:0000318"/>
    <property type="project" value="GO_Central"/>
</dbReference>
<dbReference type="EnsemblMetazoa" id="PPA34275.1">
    <property type="protein sequence ID" value="PPA34275.1"/>
    <property type="gene ID" value="WBGene00272644"/>
</dbReference>
<accession>A0A8R1YN01</accession>
<sequence length="218" mass="24972">MPDPFVDWYHSPLVLEDWLAGGSLILLTLVFVPLTALITWRMFKADKEIIGYRYLVSSALIDILCMMQYGGFNGIAILMKHPLAVNKDGRSAMHFYIDWVWFAFCLNYPLVAWSRFAAIKTPMWFCRQMRWQSYLICLIPDLVALILCCSTHWSPFFVRFYFEPAAYGLVAEDFVKAANGVQGMSDGQLSVEKRLMLPCILGNIIFVLGQVSNSKMRV</sequence>
<dbReference type="GO" id="GO:0005886">
    <property type="term" value="C:plasma membrane"/>
    <property type="evidence" value="ECO:0000318"/>
    <property type="project" value="GO_Central"/>
</dbReference>
<dbReference type="OrthoDB" id="5866227at2759"/>
<protein>
    <submittedName>
        <fullName evidence="1">Uncharacterized protein</fullName>
    </submittedName>
</protein>
<keyword evidence="2" id="KW-1185">Reference proteome</keyword>
<dbReference type="Proteomes" id="UP000005239">
    <property type="component" value="Unassembled WGS sequence"/>
</dbReference>
<reference evidence="1" key="2">
    <citation type="submission" date="2022-06" db="UniProtKB">
        <authorList>
            <consortium name="EnsemblMetazoa"/>
        </authorList>
    </citation>
    <scope>IDENTIFICATION</scope>
    <source>
        <strain evidence="1">PS312</strain>
    </source>
</reference>
<dbReference type="AlphaFoldDB" id="A0A2A6CL54"/>
<accession>A0A2A6CL54</accession>
<name>A0A2A6CL54_PRIPA</name>
<evidence type="ECO:0000313" key="2">
    <source>
        <dbReference type="Proteomes" id="UP000005239"/>
    </source>
</evidence>
<proteinExistence type="predicted"/>
<reference evidence="2" key="1">
    <citation type="journal article" date="2008" name="Nat. Genet.">
        <title>The Pristionchus pacificus genome provides a unique perspective on nematode lifestyle and parasitism.</title>
        <authorList>
            <person name="Dieterich C."/>
            <person name="Clifton S.W."/>
            <person name="Schuster L.N."/>
            <person name="Chinwalla A."/>
            <person name="Delehaunty K."/>
            <person name="Dinkelacker I."/>
            <person name="Fulton L."/>
            <person name="Fulton R."/>
            <person name="Godfrey J."/>
            <person name="Minx P."/>
            <person name="Mitreva M."/>
            <person name="Roeseler W."/>
            <person name="Tian H."/>
            <person name="Witte H."/>
            <person name="Yang S.P."/>
            <person name="Wilson R.K."/>
            <person name="Sommer R.J."/>
        </authorList>
    </citation>
    <scope>NUCLEOTIDE SEQUENCE [LARGE SCALE GENOMIC DNA]</scope>
    <source>
        <strain evidence="2">PS312</strain>
    </source>
</reference>
<evidence type="ECO:0000313" key="1">
    <source>
        <dbReference type="EnsemblMetazoa" id="PPA34275.1"/>
    </source>
</evidence>
<dbReference type="GO" id="GO:0007218">
    <property type="term" value="P:neuropeptide signaling pathway"/>
    <property type="evidence" value="ECO:0000318"/>
    <property type="project" value="GO_Central"/>
</dbReference>
<organism evidence="1 2">
    <name type="scientific">Pristionchus pacificus</name>
    <name type="common">Parasitic nematode worm</name>
    <dbReference type="NCBI Taxonomy" id="54126"/>
    <lineage>
        <taxon>Eukaryota</taxon>
        <taxon>Metazoa</taxon>
        <taxon>Ecdysozoa</taxon>
        <taxon>Nematoda</taxon>
        <taxon>Chromadorea</taxon>
        <taxon>Rhabditida</taxon>
        <taxon>Rhabditina</taxon>
        <taxon>Diplogasteromorpha</taxon>
        <taxon>Diplogasteroidea</taxon>
        <taxon>Neodiplogasteridae</taxon>
        <taxon>Pristionchus</taxon>
    </lineage>
</organism>